<gene>
    <name evidence="2" type="ORF">SADUNF_Sadunf15G0104000</name>
</gene>
<name>A0A835MJK8_9ROSI</name>
<proteinExistence type="predicted"/>
<evidence type="ECO:0000313" key="2">
    <source>
        <dbReference type="EMBL" id="KAF9668195.1"/>
    </source>
</evidence>
<evidence type="ECO:0000313" key="3">
    <source>
        <dbReference type="Proteomes" id="UP000657918"/>
    </source>
</evidence>
<dbReference type="EMBL" id="JADGMS010000015">
    <property type="protein sequence ID" value="KAF9668195.1"/>
    <property type="molecule type" value="Genomic_DNA"/>
</dbReference>
<reference evidence="2 3" key="1">
    <citation type="submission" date="2020-10" db="EMBL/GenBank/DDBJ databases">
        <title>Plant Genome Project.</title>
        <authorList>
            <person name="Zhang R.-G."/>
        </authorList>
    </citation>
    <scope>NUCLEOTIDE SEQUENCE [LARGE SCALE GENOMIC DNA]</scope>
    <source>
        <strain evidence="2">FAFU-HL-1</strain>
        <tissue evidence="2">Leaf</tissue>
    </source>
</reference>
<dbReference type="Proteomes" id="UP000657918">
    <property type="component" value="Unassembled WGS sequence"/>
</dbReference>
<keyword evidence="3" id="KW-1185">Reference proteome</keyword>
<keyword evidence="1" id="KW-0472">Membrane</keyword>
<dbReference type="AlphaFoldDB" id="A0A835MJK8"/>
<accession>A0A835MJK8</accession>
<comment type="caution">
    <text evidence="2">The sequence shown here is derived from an EMBL/GenBank/DDBJ whole genome shotgun (WGS) entry which is preliminary data.</text>
</comment>
<keyword evidence="1" id="KW-0812">Transmembrane</keyword>
<organism evidence="2 3">
    <name type="scientific">Salix dunnii</name>
    <dbReference type="NCBI Taxonomy" id="1413687"/>
    <lineage>
        <taxon>Eukaryota</taxon>
        <taxon>Viridiplantae</taxon>
        <taxon>Streptophyta</taxon>
        <taxon>Embryophyta</taxon>
        <taxon>Tracheophyta</taxon>
        <taxon>Spermatophyta</taxon>
        <taxon>Magnoliopsida</taxon>
        <taxon>eudicotyledons</taxon>
        <taxon>Gunneridae</taxon>
        <taxon>Pentapetalae</taxon>
        <taxon>rosids</taxon>
        <taxon>fabids</taxon>
        <taxon>Malpighiales</taxon>
        <taxon>Salicaceae</taxon>
        <taxon>Saliceae</taxon>
        <taxon>Salix</taxon>
    </lineage>
</organism>
<sequence>MQGKVERTVKRSCKKRLRNKIHLSSIDAVVAITIFTWLSTVSSFGYNNPNEAEDALQKAKQAEITRKLRH</sequence>
<evidence type="ECO:0000256" key="1">
    <source>
        <dbReference type="SAM" id="Phobius"/>
    </source>
</evidence>
<feature type="transmembrane region" description="Helical" evidence="1">
    <location>
        <begin position="21"/>
        <end position="40"/>
    </location>
</feature>
<protein>
    <submittedName>
        <fullName evidence="2">Uncharacterized protein</fullName>
    </submittedName>
</protein>
<keyword evidence="1" id="KW-1133">Transmembrane helix</keyword>